<evidence type="ECO:0000256" key="1">
    <source>
        <dbReference type="SAM" id="MobiDB-lite"/>
    </source>
</evidence>
<dbReference type="GeneID" id="130459476"/>
<name>A0ABM3QHK2_SPIOL</name>
<reference evidence="2" key="1">
    <citation type="journal article" date="2021" name="Nat. Commun.">
        <title>Genomic analyses provide insights into spinach domestication and the genetic basis of agronomic traits.</title>
        <authorList>
            <person name="Cai X."/>
            <person name="Sun X."/>
            <person name="Xu C."/>
            <person name="Sun H."/>
            <person name="Wang X."/>
            <person name="Ge C."/>
            <person name="Zhang Z."/>
            <person name="Wang Q."/>
            <person name="Fei Z."/>
            <person name="Jiao C."/>
            <person name="Wang Q."/>
        </authorList>
    </citation>
    <scope>NUCLEOTIDE SEQUENCE [LARGE SCALE GENOMIC DNA]</scope>
    <source>
        <strain evidence="2">cv. Varoflay</strain>
    </source>
</reference>
<proteinExistence type="predicted"/>
<evidence type="ECO:0000313" key="2">
    <source>
        <dbReference type="Proteomes" id="UP000813463"/>
    </source>
</evidence>
<protein>
    <submittedName>
        <fullName evidence="3">Uncharacterized protein</fullName>
    </submittedName>
</protein>
<feature type="region of interest" description="Disordered" evidence="1">
    <location>
        <begin position="1"/>
        <end position="73"/>
    </location>
</feature>
<accession>A0ABM3QHK2</accession>
<keyword evidence="2" id="KW-1185">Reference proteome</keyword>
<sequence length="203" mass="22141">MARKKKSQKLEIVQVNEEASSLLHQEVSRPKNNNQLRKQIPIADEPCGSDGLVTPAPPPHPSSGPPSKELMDTIQAYHDSISESQSARTGVNRPPPLVEALEDFYEDSHRMVVGKDKVDLLVRSVNDALKEMQNRGALKENQGVDLAKKTGDVRTQTEHGLSGAPPAQRRLNMDPKPSVNLFKGSILPAKGIALNFIAPTVCT</sequence>
<dbReference type="Proteomes" id="UP000813463">
    <property type="component" value="Chromosome 4"/>
</dbReference>
<feature type="compositionally biased region" description="Pro residues" evidence="1">
    <location>
        <begin position="55"/>
        <end position="64"/>
    </location>
</feature>
<reference evidence="3" key="2">
    <citation type="submission" date="2025-08" db="UniProtKB">
        <authorList>
            <consortium name="RefSeq"/>
        </authorList>
    </citation>
    <scope>IDENTIFICATION</scope>
    <source>
        <tissue evidence="3">Leaf</tissue>
    </source>
</reference>
<organism evidence="2 3">
    <name type="scientific">Spinacia oleracea</name>
    <name type="common">Spinach</name>
    <dbReference type="NCBI Taxonomy" id="3562"/>
    <lineage>
        <taxon>Eukaryota</taxon>
        <taxon>Viridiplantae</taxon>
        <taxon>Streptophyta</taxon>
        <taxon>Embryophyta</taxon>
        <taxon>Tracheophyta</taxon>
        <taxon>Spermatophyta</taxon>
        <taxon>Magnoliopsida</taxon>
        <taxon>eudicotyledons</taxon>
        <taxon>Gunneridae</taxon>
        <taxon>Pentapetalae</taxon>
        <taxon>Caryophyllales</taxon>
        <taxon>Chenopodiaceae</taxon>
        <taxon>Chenopodioideae</taxon>
        <taxon>Anserineae</taxon>
        <taxon>Spinacia</taxon>
    </lineage>
</organism>
<gene>
    <name evidence="3" type="primary">LOC130459476</name>
</gene>
<feature type="region of interest" description="Disordered" evidence="1">
    <location>
        <begin position="151"/>
        <end position="172"/>
    </location>
</feature>
<dbReference type="RefSeq" id="XP_056682842.1">
    <property type="nucleotide sequence ID" value="XM_056826864.1"/>
</dbReference>
<evidence type="ECO:0000313" key="3">
    <source>
        <dbReference type="RefSeq" id="XP_056682842.1"/>
    </source>
</evidence>